<comment type="caution">
    <text evidence="2">The sequence shown here is derived from an EMBL/GenBank/DDBJ whole genome shotgun (WGS) entry which is preliminary data.</text>
</comment>
<sequence length="153" mass="17099">MNLSSLPHELIITIINHIHTSPTLVSLAQTNHFFNRLATPSLYTSPHIPAPGFKHFLSTIKANNHEPTIRHLSIRNIWGHTTGHNVGDSLSRLANLEALYLHGTEKFDWTWHDIDDTESIASLFLRMTLSTPVEDRVMSALRSCGFGTSPPSP</sequence>
<dbReference type="Proteomes" id="UP000234275">
    <property type="component" value="Unassembled WGS sequence"/>
</dbReference>
<dbReference type="InterPro" id="IPR001810">
    <property type="entry name" value="F-box_dom"/>
</dbReference>
<protein>
    <recommendedName>
        <fullName evidence="1">F-box domain-containing protein</fullName>
    </recommendedName>
</protein>
<reference evidence="2 3" key="1">
    <citation type="submission" date="2016-12" db="EMBL/GenBank/DDBJ databases">
        <title>The genomes of Aspergillus section Nigri reveals drivers in fungal speciation.</title>
        <authorList>
            <consortium name="DOE Joint Genome Institute"/>
            <person name="Vesth T.C."/>
            <person name="Nybo J."/>
            <person name="Theobald S."/>
            <person name="Brandl J."/>
            <person name="Frisvad J.C."/>
            <person name="Nielsen K.F."/>
            <person name="Lyhne E.K."/>
            <person name="Kogle M.E."/>
            <person name="Kuo A."/>
            <person name="Riley R."/>
            <person name="Clum A."/>
            <person name="Nolan M."/>
            <person name="Lipzen A."/>
            <person name="Salamov A."/>
            <person name="Henrissat B."/>
            <person name="Wiebenga A."/>
            <person name="De Vries R.P."/>
            <person name="Grigoriev I.V."/>
            <person name="Mortensen U.H."/>
            <person name="Andersen M.R."/>
            <person name="Baker S.E."/>
        </authorList>
    </citation>
    <scope>NUCLEOTIDE SEQUENCE [LARGE SCALE GENOMIC DNA]</scope>
    <source>
        <strain evidence="2 3">IBT 23096</strain>
    </source>
</reference>
<accession>A0A2I2GMS3</accession>
<dbReference type="EMBL" id="MSFO01000001">
    <property type="protein sequence ID" value="PLB54177.1"/>
    <property type="molecule type" value="Genomic_DNA"/>
</dbReference>
<feature type="domain" description="F-box" evidence="1">
    <location>
        <begin position="3"/>
        <end position="48"/>
    </location>
</feature>
<gene>
    <name evidence="2" type="ORF">P170DRAFT_9235</name>
</gene>
<keyword evidence="3" id="KW-1185">Reference proteome</keyword>
<evidence type="ECO:0000313" key="3">
    <source>
        <dbReference type="Proteomes" id="UP000234275"/>
    </source>
</evidence>
<evidence type="ECO:0000313" key="2">
    <source>
        <dbReference type="EMBL" id="PLB54177.1"/>
    </source>
</evidence>
<name>A0A2I2GMS3_9EURO</name>
<dbReference type="AlphaFoldDB" id="A0A2I2GMS3"/>
<dbReference type="Pfam" id="PF12937">
    <property type="entry name" value="F-box-like"/>
    <property type="match status" value="1"/>
</dbReference>
<organism evidence="2 3">
    <name type="scientific">Aspergillus steynii IBT 23096</name>
    <dbReference type="NCBI Taxonomy" id="1392250"/>
    <lineage>
        <taxon>Eukaryota</taxon>
        <taxon>Fungi</taxon>
        <taxon>Dikarya</taxon>
        <taxon>Ascomycota</taxon>
        <taxon>Pezizomycotina</taxon>
        <taxon>Eurotiomycetes</taxon>
        <taxon>Eurotiomycetidae</taxon>
        <taxon>Eurotiales</taxon>
        <taxon>Aspergillaceae</taxon>
        <taxon>Aspergillus</taxon>
        <taxon>Aspergillus subgen. Circumdati</taxon>
    </lineage>
</organism>
<dbReference type="GeneID" id="36563140"/>
<evidence type="ECO:0000259" key="1">
    <source>
        <dbReference type="Pfam" id="PF12937"/>
    </source>
</evidence>
<dbReference type="VEuPathDB" id="FungiDB:P170DRAFT_9235"/>
<proteinExistence type="predicted"/>
<dbReference type="RefSeq" id="XP_024709479.1">
    <property type="nucleotide sequence ID" value="XM_024855433.1"/>
</dbReference>